<dbReference type="InterPro" id="IPR013783">
    <property type="entry name" value="Ig-like_fold"/>
</dbReference>
<name>A0A1H3ZS12_9GAMM</name>
<dbReference type="Pfam" id="PF11806">
    <property type="entry name" value="Enterochelin_N"/>
    <property type="match status" value="1"/>
</dbReference>
<dbReference type="InterPro" id="IPR029058">
    <property type="entry name" value="AB_hydrolase_fold"/>
</dbReference>
<dbReference type="InterPro" id="IPR050583">
    <property type="entry name" value="Mycobacterial_A85_antigen"/>
</dbReference>
<keyword evidence="3" id="KW-0378">Hydrolase</keyword>
<dbReference type="Gene3D" id="3.40.50.1820">
    <property type="entry name" value="alpha/beta hydrolase"/>
    <property type="match status" value="1"/>
</dbReference>
<dbReference type="SUPFAM" id="SSF81296">
    <property type="entry name" value="E set domains"/>
    <property type="match status" value="1"/>
</dbReference>
<dbReference type="GO" id="GO:0005506">
    <property type="term" value="F:iron ion binding"/>
    <property type="evidence" value="ECO:0007669"/>
    <property type="project" value="InterPro"/>
</dbReference>
<protein>
    <submittedName>
        <fullName evidence="7">Enterochelin esterase</fullName>
    </submittedName>
</protein>
<dbReference type="InterPro" id="IPR000801">
    <property type="entry name" value="Esterase-like"/>
</dbReference>
<comment type="subcellular location">
    <subcellularLocation>
        <location evidence="1">Cytoplasm</location>
    </subcellularLocation>
</comment>
<dbReference type="Pfam" id="PF00756">
    <property type="entry name" value="Esterase"/>
    <property type="match status" value="1"/>
</dbReference>
<evidence type="ECO:0000259" key="6">
    <source>
        <dbReference type="Pfam" id="PF11806"/>
    </source>
</evidence>
<evidence type="ECO:0000313" key="8">
    <source>
        <dbReference type="Proteomes" id="UP000187280"/>
    </source>
</evidence>
<evidence type="ECO:0000256" key="2">
    <source>
        <dbReference type="ARBA" id="ARBA00022490"/>
    </source>
</evidence>
<sequence>MSEPRQPGFTAALLNAPEVGTEAWWRRVAQLGTPLVESAAPGQVSATFLWRDPHGSGAQSPIQRVYADINGVTDHHSCSPQSLRRLADTDVWHWSVTLENDWRGSYCLLPVTEAELPPSFSQDDNERRQQQREWWCSLSAHAVADPLNAILPHHTWGGQPESSAHMPNAPAQAAWRRIDRGQASAPDARRLHTFTWRSVTLGNARRIWLYTTGNSEAPEHRPLAIVLDGQRWADQFPLFSALDEETRGEKLPPAVWLLIDALDPSTRGDELPCNAAFWSAVQDELLPLAARHAPFSHDPDRTLVAGQSYGGLAALYAGLFLPQRFGRVLTQSGSFWWPDLKFITEGEPCSQPGGWLGEQVRKRGRTERPLTIFQEAGRREADIALVNRQMHQALTEAGHRVQFRMYAGGHDALCWRGGLIDGCRWLMAEMTEGAFTPQPHEKGNKYESGTTKPV</sequence>
<dbReference type="SUPFAM" id="SSF53474">
    <property type="entry name" value="alpha/beta-Hydrolases"/>
    <property type="match status" value="1"/>
</dbReference>
<dbReference type="PANTHER" id="PTHR48098">
    <property type="entry name" value="ENTEROCHELIN ESTERASE-RELATED"/>
    <property type="match status" value="1"/>
</dbReference>
<dbReference type="Proteomes" id="UP000187280">
    <property type="component" value="Unassembled WGS sequence"/>
</dbReference>
<evidence type="ECO:0000313" key="7">
    <source>
        <dbReference type="EMBL" id="SEA26497.1"/>
    </source>
</evidence>
<dbReference type="InterPro" id="IPR021764">
    <property type="entry name" value="Enterochelin_esterase_N"/>
</dbReference>
<dbReference type="InterPro" id="IPR014756">
    <property type="entry name" value="Ig_E-set"/>
</dbReference>
<dbReference type="GO" id="GO:0006826">
    <property type="term" value="P:iron ion transport"/>
    <property type="evidence" value="ECO:0007669"/>
    <property type="project" value="InterPro"/>
</dbReference>
<proteinExistence type="inferred from homology"/>
<dbReference type="NCBIfam" id="NF007758">
    <property type="entry name" value="PRK10439.1"/>
    <property type="match status" value="1"/>
</dbReference>
<evidence type="ECO:0000256" key="3">
    <source>
        <dbReference type="ARBA" id="ARBA00022801"/>
    </source>
</evidence>
<feature type="domain" description="Enterochelin esterase N-terminal" evidence="6">
    <location>
        <begin position="47"/>
        <end position="175"/>
    </location>
</feature>
<dbReference type="Gene3D" id="2.60.40.10">
    <property type="entry name" value="Immunoglobulins"/>
    <property type="match status" value="1"/>
</dbReference>
<dbReference type="AlphaFoldDB" id="A0A1H3ZS12"/>
<evidence type="ECO:0000256" key="5">
    <source>
        <dbReference type="SAM" id="MobiDB-lite"/>
    </source>
</evidence>
<comment type="similarity">
    <text evidence="4">Belongs to the Fes family.</text>
</comment>
<dbReference type="GeneID" id="97764196"/>
<dbReference type="PANTHER" id="PTHR48098:SF3">
    <property type="entry name" value="IRON(III) ENTEROBACTIN ESTERASE"/>
    <property type="match status" value="1"/>
</dbReference>
<dbReference type="RefSeq" id="WP_074728152.1">
    <property type="nucleotide sequence ID" value="NZ_FNQS01000003.1"/>
</dbReference>
<feature type="region of interest" description="Disordered" evidence="5">
    <location>
        <begin position="435"/>
        <end position="454"/>
    </location>
</feature>
<accession>A0A1H3ZS12</accession>
<dbReference type="STRING" id="71657.SAMN02982996_01297"/>
<evidence type="ECO:0000256" key="4">
    <source>
        <dbReference type="ARBA" id="ARBA00024201"/>
    </source>
</evidence>
<evidence type="ECO:0000256" key="1">
    <source>
        <dbReference type="ARBA" id="ARBA00004496"/>
    </source>
</evidence>
<dbReference type="EMBL" id="FNQS01000003">
    <property type="protein sequence ID" value="SEA26497.1"/>
    <property type="molecule type" value="Genomic_DNA"/>
</dbReference>
<dbReference type="GO" id="GO:0005737">
    <property type="term" value="C:cytoplasm"/>
    <property type="evidence" value="ECO:0007669"/>
    <property type="project" value="UniProtKB-SubCell"/>
</dbReference>
<dbReference type="GO" id="GO:0008849">
    <property type="term" value="F:enterochelin esterase activity"/>
    <property type="evidence" value="ECO:0007669"/>
    <property type="project" value="InterPro"/>
</dbReference>
<organism evidence="7 8">
    <name type="scientific">Lonsdalea quercina</name>
    <dbReference type="NCBI Taxonomy" id="71657"/>
    <lineage>
        <taxon>Bacteria</taxon>
        <taxon>Pseudomonadati</taxon>
        <taxon>Pseudomonadota</taxon>
        <taxon>Gammaproteobacteria</taxon>
        <taxon>Enterobacterales</taxon>
        <taxon>Pectobacteriaceae</taxon>
        <taxon>Lonsdalea</taxon>
    </lineage>
</organism>
<keyword evidence="8" id="KW-1185">Reference proteome</keyword>
<dbReference type="eggNOG" id="COG2382">
    <property type="taxonomic scope" value="Bacteria"/>
</dbReference>
<gene>
    <name evidence="7" type="ORF">SAMN02982996_01297</name>
</gene>
<reference evidence="7 8" key="1">
    <citation type="submission" date="2016-10" db="EMBL/GenBank/DDBJ databases">
        <authorList>
            <person name="de Groot N.N."/>
        </authorList>
    </citation>
    <scope>NUCLEOTIDE SEQUENCE [LARGE SCALE GENOMIC DNA]</scope>
    <source>
        <strain evidence="7 8">ATCC 29281</strain>
    </source>
</reference>
<keyword evidence="2" id="KW-0963">Cytoplasm</keyword>